<feature type="compositionally biased region" description="Polar residues" evidence="1">
    <location>
        <begin position="1"/>
        <end position="14"/>
    </location>
</feature>
<comment type="caution">
    <text evidence="3">The sequence shown here is derived from an EMBL/GenBank/DDBJ whole genome shotgun (WGS) entry which is preliminary data.</text>
</comment>
<sequence>MSNCYGATMSSAQEPSPRERPAYERGTGFLLARLGSLVARSWGVFLGEHGLTQSQYTLLVALDEQGPVGQRQLARLVAVDARNVVAVLDALAARDLIERRAHEGDRRRRVVLLTAAGRALVAAVAGAADAEEDRLLRALSARDRTRLNHLLRQVYASDAAEERRP</sequence>
<dbReference type="PRINTS" id="PR00598">
    <property type="entry name" value="HTHMARR"/>
</dbReference>
<dbReference type="EMBL" id="QOIN01000028">
    <property type="protein sequence ID" value="RCG27677.1"/>
    <property type="molecule type" value="Genomic_DNA"/>
</dbReference>
<dbReference type="InterPro" id="IPR000835">
    <property type="entry name" value="HTH_MarR-typ"/>
</dbReference>
<dbReference type="SUPFAM" id="SSF46785">
    <property type="entry name" value="Winged helix' DNA-binding domain"/>
    <property type="match status" value="1"/>
</dbReference>
<dbReference type="GO" id="GO:0003700">
    <property type="term" value="F:DNA-binding transcription factor activity"/>
    <property type="evidence" value="ECO:0007669"/>
    <property type="project" value="InterPro"/>
</dbReference>
<keyword evidence="4" id="KW-1185">Reference proteome</keyword>
<dbReference type="AlphaFoldDB" id="A0A367FDC2"/>
<protein>
    <submittedName>
        <fullName evidence="3">MarR family transcriptional regulator</fullName>
    </submittedName>
</protein>
<evidence type="ECO:0000256" key="1">
    <source>
        <dbReference type="SAM" id="MobiDB-lite"/>
    </source>
</evidence>
<evidence type="ECO:0000313" key="3">
    <source>
        <dbReference type="EMBL" id="RCG27677.1"/>
    </source>
</evidence>
<dbReference type="PROSITE" id="PS50995">
    <property type="entry name" value="HTH_MARR_2"/>
    <property type="match status" value="1"/>
</dbReference>
<dbReference type="GO" id="GO:0006950">
    <property type="term" value="P:response to stress"/>
    <property type="evidence" value="ECO:0007669"/>
    <property type="project" value="TreeGrafter"/>
</dbReference>
<dbReference type="InterPro" id="IPR039422">
    <property type="entry name" value="MarR/SlyA-like"/>
</dbReference>
<dbReference type="SMART" id="SM00347">
    <property type="entry name" value="HTH_MARR"/>
    <property type="match status" value="1"/>
</dbReference>
<feature type="domain" description="HTH marR-type" evidence="2">
    <location>
        <begin position="24"/>
        <end position="156"/>
    </location>
</feature>
<gene>
    <name evidence="3" type="ORF">DTL70_04970</name>
</gene>
<evidence type="ECO:0000313" key="4">
    <source>
        <dbReference type="Proteomes" id="UP000252914"/>
    </source>
</evidence>
<dbReference type="PANTHER" id="PTHR33164:SF43">
    <property type="entry name" value="HTH-TYPE TRANSCRIPTIONAL REPRESSOR YETL"/>
    <property type="match status" value="1"/>
</dbReference>
<reference evidence="3 4" key="1">
    <citation type="submission" date="2018-06" db="EMBL/GenBank/DDBJ databases">
        <title>Streptomyces reniochalinae sp. nov. and Streptomyces diacarnus sp. nov. from marine sponges.</title>
        <authorList>
            <person name="Li L."/>
        </authorList>
    </citation>
    <scope>NUCLEOTIDE SEQUENCE [LARGE SCALE GENOMIC DNA]</scope>
    <source>
        <strain evidence="3 4">LHW51701</strain>
    </source>
</reference>
<accession>A0A367FDC2</accession>
<dbReference type="PANTHER" id="PTHR33164">
    <property type="entry name" value="TRANSCRIPTIONAL REGULATOR, MARR FAMILY"/>
    <property type="match status" value="1"/>
</dbReference>
<organism evidence="3 4">
    <name type="scientific">Streptomyces diacarni</name>
    <dbReference type="NCBI Taxonomy" id="2800381"/>
    <lineage>
        <taxon>Bacteria</taxon>
        <taxon>Bacillati</taxon>
        <taxon>Actinomycetota</taxon>
        <taxon>Actinomycetes</taxon>
        <taxon>Kitasatosporales</taxon>
        <taxon>Streptomycetaceae</taxon>
        <taxon>Streptomyces</taxon>
    </lineage>
</organism>
<dbReference type="InterPro" id="IPR036388">
    <property type="entry name" value="WH-like_DNA-bd_sf"/>
</dbReference>
<name>A0A367FDC2_9ACTN</name>
<dbReference type="InterPro" id="IPR036390">
    <property type="entry name" value="WH_DNA-bd_sf"/>
</dbReference>
<dbReference type="Pfam" id="PF01047">
    <property type="entry name" value="MarR"/>
    <property type="match status" value="1"/>
</dbReference>
<feature type="region of interest" description="Disordered" evidence="1">
    <location>
        <begin position="1"/>
        <end position="21"/>
    </location>
</feature>
<proteinExistence type="predicted"/>
<evidence type="ECO:0000259" key="2">
    <source>
        <dbReference type="PROSITE" id="PS50995"/>
    </source>
</evidence>
<dbReference type="Proteomes" id="UP000252914">
    <property type="component" value="Unassembled WGS sequence"/>
</dbReference>
<dbReference type="Gene3D" id="1.10.10.10">
    <property type="entry name" value="Winged helix-like DNA-binding domain superfamily/Winged helix DNA-binding domain"/>
    <property type="match status" value="1"/>
</dbReference>